<keyword evidence="4" id="KW-0858">Xylan degradation</keyword>
<dbReference type="Proteomes" id="UP001283341">
    <property type="component" value="Unassembled WGS sequence"/>
</dbReference>
<evidence type="ECO:0000259" key="11">
    <source>
        <dbReference type="Pfam" id="PF02230"/>
    </source>
</evidence>
<dbReference type="GO" id="GO:0005576">
    <property type="term" value="C:extracellular region"/>
    <property type="evidence" value="ECO:0007669"/>
    <property type="project" value="UniProtKB-SubCell"/>
</dbReference>
<evidence type="ECO:0000256" key="3">
    <source>
        <dbReference type="ARBA" id="ARBA00022525"/>
    </source>
</evidence>
<keyword evidence="13" id="KW-1185">Reference proteome</keyword>
<evidence type="ECO:0000313" key="13">
    <source>
        <dbReference type="Proteomes" id="UP001283341"/>
    </source>
</evidence>
<protein>
    <recommendedName>
        <fullName evidence="2">feruloyl esterase</fullName>
        <ecNumber evidence="2">3.1.1.73</ecNumber>
    </recommendedName>
</protein>
<dbReference type="PANTHER" id="PTHR38050">
    <property type="match status" value="1"/>
</dbReference>
<keyword evidence="3" id="KW-0964">Secreted</keyword>
<keyword evidence="7" id="KW-0119">Carbohydrate metabolism</keyword>
<dbReference type="EC" id="3.1.1.73" evidence="2"/>
<evidence type="ECO:0000256" key="1">
    <source>
        <dbReference type="ARBA" id="ARBA00004613"/>
    </source>
</evidence>
<evidence type="ECO:0000256" key="8">
    <source>
        <dbReference type="ARBA" id="ARBA00023326"/>
    </source>
</evidence>
<dbReference type="GO" id="GO:0030600">
    <property type="term" value="F:feruloyl esterase activity"/>
    <property type="evidence" value="ECO:0007669"/>
    <property type="project" value="UniProtKB-EC"/>
</dbReference>
<reference evidence="12" key="2">
    <citation type="submission" date="2023-06" db="EMBL/GenBank/DDBJ databases">
        <authorList>
            <consortium name="Lawrence Berkeley National Laboratory"/>
            <person name="Haridas S."/>
            <person name="Hensen N."/>
            <person name="Bonometti L."/>
            <person name="Westerberg I."/>
            <person name="Brannstrom I.O."/>
            <person name="Guillou S."/>
            <person name="Cros-Aarteil S."/>
            <person name="Calhoun S."/>
            <person name="Kuo A."/>
            <person name="Mondo S."/>
            <person name="Pangilinan J."/>
            <person name="Riley R."/>
            <person name="Labutti K."/>
            <person name="Andreopoulos B."/>
            <person name="Lipzen A."/>
            <person name="Chen C."/>
            <person name="Yanf M."/>
            <person name="Daum C."/>
            <person name="Ng V."/>
            <person name="Clum A."/>
            <person name="Steindorff A."/>
            <person name="Ohm R."/>
            <person name="Martin F."/>
            <person name="Silar P."/>
            <person name="Natvig D."/>
            <person name="Lalanne C."/>
            <person name="Gautier V."/>
            <person name="Ament-Velasquez S.L."/>
            <person name="Kruys A."/>
            <person name="Hutchinson M.I."/>
            <person name="Powell A.J."/>
            <person name="Barry K."/>
            <person name="Miller A.N."/>
            <person name="Grigoriev I.V."/>
            <person name="Debuchy R."/>
            <person name="Gladieux P."/>
            <person name="Thoren M.H."/>
            <person name="Johannesson H."/>
        </authorList>
    </citation>
    <scope>NUCLEOTIDE SEQUENCE</scope>
    <source>
        <strain evidence="12">CBS 118394</strain>
    </source>
</reference>
<comment type="catalytic activity">
    <reaction evidence="9">
        <text>feruloyl-polysaccharide + H2O = ferulate + polysaccharide.</text>
        <dbReference type="EC" id="3.1.1.73"/>
    </reaction>
</comment>
<keyword evidence="6 12" id="KW-0378">Hydrolase</keyword>
<evidence type="ECO:0000256" key="2">
    <source>
        <dbReference type="ARBA" id="ARBA00013091"/>
    </source>
</evidence>
<evidence type="ECO:0000313" key="12">
    <source>
        <dbReference type="EMBL" id="KAK3319203.1"/>
    </source>
</evidence>
<keyword evidence="5 10" id="KW-0732">Signal</keyword>
<reference evidence="12" key="1">
    <citation type="journal article" date="2023" name="Mol. Phylogenet. Evol.">
        <title>Genome-scale phylogeny and comparative genomics of the fungal order Sordariales.</title>
        <authorList>
            <person name="Hensen N."/>
            <person name="Bonometti L."/>
            <person name="Westerberg I."/>
            <person name="Brannstrom I.O."/>
            <person name="Guillou S."/>
            <person name="Cros-Aarteil S."/>
            <person name="Calhoun S."/>
            <person name="Haridas S."/>
            <person name="Kuo A."/>
            <person name="Mondo S."/>
            <person name="Pangilinan J."/>
            <person name="Riley R."/>
            <person name="LaButti K."/>
            <person name="Andreopoulos B."/>
            <person name="Lipzen A."/>
            <person name="Chen C."/>
            <person name="Yan M."/>
            <person name="Daum C."/>
            <person name="Ng V."/>
            <person name="Clum A."/>
            <person name="Steindorff A."/>
            <person name="Ohm R.A."/>
            <person name="Martin F."/>
            <person name="Silar P."/>
            <person name="Natvig D.O."/>
            <person name="Lalanne C."/>
            <person name="Gautier V."/>
            <person name="Ament-Velasquez S.L."/>
            <person name="Kruys A."/>
            <person name="Hutchinson M.I."/>
            <person name="Powell A.J."/>
            <person name="Barry K."/>
            <person name="Miller A.N."/>
            <person name="Grigoriev I.V."/>
            <person name="Debuchy R."/>
            <person name="Gladieux P."/>
            <person name="Hiltunen Thoren M."/>
            <person name="Johannesson H."/>
        </authorList>
    </citation>
    <scope>NUCLEOTIDE SEQUENCE</scope>
    <source>
        <strain evidence="12">CBS 118394</strain>
    </source>
</reference>
<dbReference type="InterPro" id="IPR043595">
    <property type="entry name" value="FaeB/C/D"/>
</dbReference>
<dbReference type="Gene3D" id="3.40.50.1820">
    <property type="entry name" value="alpha/beta hydrolase"/>
    <property type="match status" value="1"/>
</dbReference>
<dbReference type="Pfam" id="PF02230">
    <property type="entry name" value="Abhydrolase_2"/>
    <property type="match status" value="1"/>
</dbReference>
<dbReference type="InterPro" id="IPR003140">
    <property type="entry name" value="PLipase/COase/thioEstase"/>
</dbReference>
<evidence type="ECO:0000256" key="6">
    <source>
        <dbReference type="ARBA" id="ARBA00022801"/>
    </source>
</evidence>
<evidence type="ECO:0000256" key="4">
    <source>
        <dbReference type="ARBA" id="ARBA00022651"/>
    </source>
</evidence>
<name>A0AAE0M593_9PEZI</name>
<dbReference type="AlphaFoldDB" id="A0AAE0M593"/>
<accession>A0AAE0M593</accession>
<proteinExistence type="predicted"/>
<comment type="caution">
    <text evidence="12">The sequence shown here is derived from an EMBL/GenBank/DDBJ whole genome shotgun (WGS) entry which is preliminary data.</text>
</comment>
<evidence type="ECO:0000256" key="9">
    <source>
        <dbReference type="ARBA" id="ARBA00034075"/>
    </source>
</evidence>
<gene>
    <name evidence="12" type="ORF">B0H66DRAFT_640453</name>
</gene>
<dbReference type="PANTHER" id="PTHR38050:SF3">
    <property type="entry name" value="FERULOYL ESTERASE D"/>
    <property type="match status" value="1"/>
</dbReference>
<feature type="signal peptide" evidence="10">
    <location>
        <begin position="1"/>
        <end position="21"/>
    </location>
</feature>
<dbReference type="EMBL" id="JAUEDM010000004">
    <property type="protein sequence ID" value="KAK3319203.1"/>
    <property type="molecule type" value="Genomic_DNA"/>
</dbReference>
<feature type="domain" description="Phospholipase/carboxylesterase/thioesterase" evidence="11">
    <location>
        <begin position="148"/>
        <end position="244"/>
    </location>
</feature>
<dbReference type="SUPFAM" id="SSF53474">
    <property type="entry name" value="alpha/beta-Hydrolases"/>
    <property type="match status" value="1"/>
</dbReference>
<dbReference type="GO" id="GO:0045493">
    <property type="term" value="P:xylan catabolic process"/>
    <property type="evidence" value="ECO:0007669"/>
    <property type="project" value="UniProtKB-KW"/>
</dbReference>
<sequence>MLTSLIAGALLLLSTISPTSAAKPSPGCGKAPKLITSAAASAPGLTIQSNNKNRQFFVKLPANYDNTHPYRLILGLHPVGGSGQQVATGSGISAYYGLPALINDTIGAIYVAPTGLSGSLGVGWWNNGGEDVTFIKSLIQTIEDDVCIDQNLRFSTGFSHGAAMSFILACALGKDLRAVAVLSGSPQISGTCPGGTEPVAWYQQHGTRDQVLPIAGGRQMRDRFLKNNGCAAKEAKEPARGAAHIKTVYECAPEYPTTFVAFDGDHTPSPKDPGAARTFSDTYTWEFFSQFK</sequence>
<organism evidence="12 13">
    <name type="scientific">Apodospora peruviana</name>
    <dbReference type="NCBI Taxonomy" id="516989"/>
    <lineage>
        <taxon>Eukaryota</taxon>
        <taxon>Fungi</taxon>
        <taxon>Dikarya</taxon>
        <taxon>Ascomycota</taxon>
        <taxon>Pezizomycotina</taxon>
        <taxon>Sordariomycetes</taxon>
        <taxon>Sordariomycetidae</taxon>
        <taxon>Sordariales</taxon>
        <taxon>Lasiosphaeriaceae</taxon>
        <taxon>Apodospora</taxon>
    </lineage>
</organism>
<evidence type="ECO:0000256" key="5">
    <source>
        <dbReference type="ARBA" id="ARBA00022729"/>
    </source>
</evidence>
<evidence type="ECO:0000256" key="7">
    <source>
        <dbReference type="ARBA" id="ARBA00023277"/>
    </source>
</evidence>
<evidence type="ECO:0000256" key="10">
    <source>
        <dbReference type="SAM" id="SignalP"/>
    </source>
</evidence>
<dbReference type="InterPro" id="IPR029058">
    <property type="entry name" value="AB_hydrolase_fold"/>
</dbReference>
<keyword evidence="8" id="KW-0624">Polysaccharide degradation</keyword>
<comment type="subcellular location">
    <subcellularLocation>
        <location evidence="1">Secreted</location>
    </subcellularLocation>
</comment>
<feature type="chain" id="PRO_5043445290" description="feruloyl esterase" evidence="10">
    <location>
        <begin position="22"/>
        <end position="292"/>
    </location>
</feature>